<feature type="coiled-coil region" evidence="2">
    <location>
        <begin position="157"/>
        <end position="184"/>
    </location>
</feature>
<dbReference type="EMBL" id="CP053097">
    <property type="protein sequence ID" value="QJR44076.1"/>
    <property type="molecule type" value="Genomic_DNA"/>
</dbReference>
<dbReference type="Pfam" id="PF25888">
    <property type="entry name" value="WHD_DnaB"/>
    <property type="match status" value="1"/>
</dbReference>
<dbReference type="AlphaFoldDB" id="A0A6M4JDE0"/>
<keyword evidence="2" id="KW-0175">Coiled coil</keyword>
<evidence type="ECO:0000259" key="3">
    <source>
        <dbReference type="Pfam" id="PF07261"/>
    </source>
</evidence>
<feature type="domain" description="Replicative helicase loading/DNA remodeling protein DnaB N-terminal winged helix" evidence="4">
    <location>
        <begin position="5"/>
        <end position="180"/>
    </location>
</feature>
<dbReference type="InterPro" id="IPR006343">
    <property type="entry name" value="DnaB/C_C"/>
</dbReference>
<reference evidence="5 6" key="1">
    <citation type="submission" date="2020-05" db="EMBL/GenBank/DDBJ databases">
        <title>Novel Mycoplasma species detected in Mirounga angustirostris (northern elephant seal) from the USA.</title>
        <authorList>
            <person name="Volokhov D.V."/>
        </authorList>
    </citation>
    <scope>NUCLEOTIDE SEQUENCE [LARGE SCALE GENOMIC DNA]</scope>
    <source>
        <strain evidence="5 6">Mirounga ES2806-NAS</strain>
    </source>
</reference>
<proteinExistence type="inferred from homology"/>
<keyword evidence="6" id="KW-1185">Reference proteome</keyword>
<gene>
    <name evidence="5" type="ORF">HLA92_01335</name>
</gene>
<evidence type="ECO:0000313" key="5">
    <source>
        <dbReference type="EMBL" id="QJR44076.1"/>
    </source>
</evidence>
<name>A0A6M4JDE0_9MOLU</name>
<evidence type="ECO:0000256" key="1">
    <source>
        <dbReference type="ARBA" id="ARBA00093462"/>
    </source>
</evidence>
<evidence type="ECO:0000313" key="6">
    <source>
        <dbReference type="Proteomes" id="UP000502118"/>
    </source>
</evidence>
<evidence type="ECO:0000256" key="2">
    <source>
        <dbReference type="SAM" id="Coils"/>
    </source>
</evidence>
<accession>A0A6M4JDE0</accession>
<dbReference type="InterPro" id="IPR058660">
    <property type="entry name" value="WHD_DnaB"/>
</dbReference>
<comment type="similarity">
    <text evidence="1">Belongs to the DnaB/DnaD family.</text>
</comment>
<sequence length="283" mass="33517">MLYNNFYIEKNYYINESDLENIRILYTPIIGIESVALYHYFLDEFNLVDNPRFQFSFKEITKHLNCDIDILHDAKDKLEAVGLIKCYESPLFKNAIISINKPLALKQFQQSLLAKQLFKLIGEKKYEKIFFSQQLFTLNKEEYINNSKKYTDLFELKDNKNTDLERINNEMEKAQNINININSVNVLKPEQFIKQQTNKEVTVLQKKMIENLINLGFLDEQINLFIDFSLKVNDQIVINYIETIANDYAKKNIMLTNDIKKELDVIIEIKNYSKTKQNISNLY</sequence>
<protein>
    <submittedName>
        <fullName evidence="5">Uncharacterized protein</fullName>
    </submittedName>
</protein>
<evidence type="ECO:0000259" key="4">
    <source>
        <dbReference type="Pfam" id="PF25888"/>
    </source>
</evidence>
<organism evidence="5 6">
    <name type="scientific">Mycoplasma miroungirhinis</name>
    <dbReference type="NCBI Taxonomy" id="754516"/>
    <lineage>
        <taxon>Bacteria</taxon>
        <taxon>Bacillati</taxon>
        <taxon>Mycoplasmatota</taxon>
        <taxon>Mollicutes</taxon>
        <taxon>Mycoplasmataceae</taxon>
        <taxon>Mycoplasma</taxon>
    </lineage>
</organism>
<dbReference type="KEGG" id="mmio:HLA92_01335"/>
<dbReference type="Proteomes" id="UP000502118">
    <property type="component" value="Chromosome"/>
</dbReference>
<feature type="domain" description="DnaB/C C-terminal" evidence="3">
    <location>
        <begin position="191"/>
        <end position="261"/>
    </location>
</feature>
<dbReference type="RefSeq" id="WP_171112774.1">
    <property type="nucleotide sequence ID" value="NZ_CP053097.1"/>
</dbReference>
<dbReference type="Pfam" id="PF07261">
    <property type="entry name" value="DnaB_2"/>
    <property type="match status" value="1"/>
</dbReference>